<feature type="region of interest" description="Disordered" evidence="1">
    <location>
        <begin position="53"/>
        <end position="106"/>
    </location>
</feature>
<proteinExistence type="predicted"/>
<accession>A0A4Z2IJF5</accession>
<dbReference type="Proteomes" id="UP000314294">
    <property type="component" value="Unassembled WGS sequence"/>
</dbReference>
<organism evidence="2 3">
    <name type="scientific">Liparis tanakae</name>
    <name type="common">Tanaka's snailfish</name>
    <dbReference type="NCBI Taxonomy" id="230148"/>
    <lineage>
        <taxon>Eukaryota</taxon>
        <taxon>Metazoa</taxon>
        <taxon>Chordata</taxon>
        <taxon>Craniata</taxon>
        <taxon>Vertebrata</taxon>
        <taxon>Euteleostomi</taxon>
        <taxon>Actinopterygii</taxon>
        <taxon>Neopterygii</taxon>
        <taxon>Teleostei</taxon>
        <taxon>Neoteleostei</taxon>
        <taxon>Acanthomorphata</taxon>
        <taxon>Eupercaria</taxon>
        <taxon>Perciformes</taxon>
        <taxon>Cottioidei</taxon>
        <taxon>Cottales</taxon>
        <taxon>Liparidae</taxon>
        <taxon>Liparis</taxon>
    </lineage>
</organism>
<gene>
    <name evidence="2" type="ORF">EYF80_011850</name>
</gene>
<feature type="compositionally biased region" description="Basic and acidic residues" evidence="1">
    <location>
        <begin position="69"/>
        <end position="79"/>
    </location>
</feature>
<feature type="compositionally biased region" description="Basic and acidic residues" evidence="1">
    <location>
        <begin position="88"/>
        <end position="106"/>
    </location>
</feature>
<dbReference type="AlphaFoldDB" id="A0A4Z2IJF5"/>
<evidence type="ECO:0000256" key="1">
    <source>
        <dbReference type="SAM" id="MobiDB-lite"/>
    </source>
</evidence>
<comment type="caution">
    <text evidence="2">The sequence shown here is derived from an EMBL/GenBank/DDBJ whole genome shotgun (WGS) entry which is preliminary data.</text>
</comment>
<dbReference type="EMBL" id="SRLO01000078">
    <property type="protein sequence ID" value="TNN77927.1"/>
    <property type="molecule type" value="Genomic_DNA"/>
</dbReference>
<evidence type="ECO:0000313" key="3">
    <source>
        <dbReference type="Proteomes" id="UP000314294"/>
    </source>
</evidence>
<protein>
    <submittedName>
        <fullName evidence="2">Uncharacterized protein</fullName>
    </submittedName>
</protein>
<name>A0A4Z2IJF5_9TELE</name>
<reference evidence="2 3" key="1">
    <citation type="submission" date="2019-03" db="EMBL/GenBank/DDBJ databases">
        <title>First draft genome of Liparis tanakae, snailfish: a comprehensive survey of snailfish specific genes.</title>
        <authorList>
            <person name="Kim W."/>
            <person name="Song I."/>
            <person name="Jeong J.-H."/>
            <person name="Kim D."/>
            <person name="Kim S."/>
            <person name="Ryu S."/>
            <person name="Song J.Y."/>
            <person name="Lee S.K."/>
        </authorList>
    </citation>
    <scope>NUCLEOTIDE SEQUENCE [LARGE SCALE GENOMIC DNA]</scope>
    <source>
        <tissue evidence="2">Muscle</tissue>
    </source>
</reference>
<sequence length="106" mass="11807">MEPSADVFGCGHAADWQGGIDELSRKPSQTEVSTNRLRAVPKVSMLLSAMPRTCGGTELSQPSTVAGNEQRETHREKPARQRGMRQQINKEEDEKNCQTKERLKLA</sequence>
<evidence type="ECO:0000313" key="2">
    <source>
        <dbReference type="EMBL" id="TNN77927.1"/>
    </source>
</evidence>
<keyword evidence="3" id="KW-1185">Reference proteome</keyword>
<feature type="compositionally biased region" description="Polar residues" evidence="1">
    <location>
        <begin position="58"/>
        <end position="67"/>
    </location>
</feature>